<evidence type="ECO:0000313" key="1">
    <source>
        <dbReference type="EMBL" id="ARF10010.1"/>
    </source>
</evidence>
<protein>
    <submittedName>
        <fullName evidence="1">Uncharacterized protein</fullName>
    </submittedName>
</protein>
<name>A0A1V0SE54_9VIRU</name>
<proteinExistence type="predicted"/>
<dbReference type="EMBL" id="KY684091">
    <property type="protein sequence ID" value="ARF10010.1"/>
    <property type="molecule type" value="Genomic_DNA"/>
</dbReference>
<accession>A0A1V0SE54</accession>
<gene>
    <name evidence="1" type="ORF">Indivirus_7_26</name>
</gene>
<reference evidence="1" key="1">
    <citation type="journal article" date="2017" name="Science">
        <title>Giant viruses with an expanded complement of translation system components.</title>
        <authorList>
            <person name="Schulz F."/>
            <person name="Yutin N."/>
            <person name="Ivanova N.N."/>
            <person name="Ortega D.R."/>
            <person name="Lee T.K."/>
            <person name="Vierheilig J."/>
            <person name="Daims H."/>
            <person name="Horn M."/>
            <person name="Wagner M."/>
            <person name="Jensen G.J."/>
            <person name="Kyrpides N.C."/>
            <person name="Koonin E.V."/>
            <person name="Woyke T."/>
        </authorList>
    </citation>
    <scope>NUCLEOTIDE SEQUENCE</scope>
    <source>
        <strain evidence="1">ILV1</strain>
    </source>
</reference>
<organism evidence="1">
    <name type="scientific">Indivirus ILV1</name>
    <dbReference type="NCBI Taxonomy" id="1977633"/>
    <lineage>
        <taxon>Viruses</taxon>
        <taxon>Varidnaviria</taxon>
        <taxon>Bamfordvirae</taxon>
        <taxon>Nucleocytoviricota</taxon>
        <taxon>Megaviricetes</taxon>
        <taxon>Imitervirales</taxon>
        <taxon>Mimiviridae</taxon>
        <taxon>Klosneuvirinae</taxon>
        <taxon>Indivirus</taxon>
    </lineage>
</organism>
<sequence length="44" mass="4981">MIGSTHWLAKLDSNIDFGFSECVLWNGFVGLDALLYVQFDDTIK</sequence>